<organism evidence="1 2">
    <name type="scientific">Clitoria ternatea</name>
    <name type="common">Butterfly pea</name>
    <dbReference type="NCBI Taxonomy" id="43366"/>
    <lineage>
        <taxon>Eukaryota</taxon>
        <taxon>Viridiplantae</taxon>
        <taxon>Streptophyta</taxon>
        <taxon>Embryophyta</taxon>
        <taxon>Tracheophyta</taxon>
        <taxon>Spermatophyta</taxon>
        <taxon>Magnoliopsida</taxon>
        <taxon>eudicotyledons</taxon>
        <taxon>Gunneridae</taxon>
        <taxon>Pentapetalae</taxon>
        <taxon>rosids</taxon>
        <taxon>fabids</taxon>
        <taxon>Fabales</taxon>
        <taxon>Fabaceae</taxon>
        <taxon>Papilionoideae</taxon>
        <taxon>50 kb inversion clade</taxon>
        <taxon>NPAAA clade</taxon>
        <taxon>indigoferoid/millettioid clade</taxon>
        <taxon>Phaseoleae</taxon>
        <taxon>Clitoria</taxon>
    </lineage>
</organism>
<accession>A0AAN9FQ89</accession>
<protein>
    <submittedName>
        <fullName evidence="1">Uncharacterized protein</fullName>
    </submittedName>
</protein>
<dbReference type="Proteomes" id="UP001359559">
    <property type="component" value="Unassembled WGS sequence"/>
</dbReference>
<proteinExistence type="predicted"/>
<gene>
    <name evidence="1" type="ORF">RJT34_25596</name>
</gene>
<dbReference type="EMBL" id="JAYKXN010000006">
    <property type="protein sequence ID" value="KAK7280532.1"/>
    <property type="molecule type" value="Genomic_DNA"/>
</dbReference>
<dbReference type="AlphaFoldDB" id="A0AAN9FQ89"/>
<sequence length="114" mass="12476">MSTFIFENLTSVSLHVLINQKALPFKAETISCASDSRITCMHFLAFAISRPFSIANNSALVASPFQSPPVKPHNHFASLSCPTPPIPVSLFQGVKLPSTFNLTQPKSRAVHLWP</sequence>
<evidence type="ECO:0000313" key="1">
    <source>
        <dbReference type="EMBL" id="KAK7280532.1"/>
    </source>
</evidence>
<reference evidence="1 2" key="1">
    <citation type="submission" date="2024-01" db="EMBL/GenBank/DDBJ databases">
        <title>The genomes of 5 underutilized Papilionoideae crops provide insights into root nodulation and disease resistance.</title>
        <authorList>
            <person name="Yuan L."/>
        </authorList>
    </citation>
    <scope>NUCLEOTIDE SEQUENCE [LARGE SCALE GENOMIC DNA]</scope>
    <source>
        <strain evidence="1">LY-2023</strain>
        <tissue evidence="1">Leaf</tissue>
    </source>
</reference>
<keyword evidence="2" id="KW-1185">Reference proteome</keyword>
<name>A0AAN9FQ89_CLITE</name>
<comment type="caution">
    <text evidence="1">The sequence shown here is derived from an EMBL/GenBank/DDBJ whole genome shotgun (WGS) entry which is preliminary data.</text>
</comment>
<evidence type="ECO:0000313" key="2">
    <source>
        <dbReference type="Proteomes" id="UP001359559"/>
    </source>
</evidence>